<feature type="transmembrane region" description="Helical" evidence="7">
    <location>
        <begin position="20"/>
        <end position="40"/>
    </location>
</feature>
<feature type="transmembrane region" description="Helical" evidence="7">
    <location>
        <begin position="396"/>
        <end position="419"/>
    </location>
</feature>
<evidence type="ECO:0000256" key="1">
    <source>
        <dbReference type="ARBA" id="ARBA00004651"/>
    </source>
</evidence>
<keyword evidence="3 7" id="KW-0812">Transmembrane</keyword>
<feature type="domain" description="Major facilitator superfamily (MFS) profile" evidence="8">
    <location>
        <begin position="18"/>
        <end position="451"/>
    </location>
</feature>
<feature type="transmembrane region" description="Helical" evidence="7">
    <location>
        <begin position="300"/>
        <end position="326"/>
    </location>
</feature>
<protein>
    <submittedName>
        <fullName evidence="9">OFA family MFS transporter</fullName>
    </submittedName>
</protein>
<feature type="transmembrane region" description="Helical" evidence="7">
    <location>
        <begin position="114"/>
        <end position="137"/>
    </location>
</feature>
<dbReference type="OrthoDB" id="9793415at2"/>
<dbReference type="RefSeq" id="WP_143783169.1">
    <property type="nucleotide sequence ID" value="NZ_CP041616.1"/>
</dbReference>
<evidence type="ECO:0000256" key="6">
    <source>
        <dbReference type="SAM" id="MobiDB-lite"/>
    </source>
</evidence>
<keyword evidence="10" id="KW-1185">Reference proteome</keyword>
<dbReference type="InterPro" id="IPR036259">
    <property type="entry name" value="MFS_trans_sf"/>
</dbReference>
<dbReference type="PANTHER" id="PTHR43385:SF1">
    <property type="entry name" value="RIBOFLAVIN TRANSPORTER RIBJ"/>
    <property type="match status" value="1"/>
</dbReference>
<evidence type="ECO:0000313" key="10">
    <source>
        <dbReference type="Proteomes" id="UP000315395"/>
    </source>
</evidence>
<dbReference type="Gene3D" id="1.20.1250.20">
    <property type="entry name" value="MFS general substrate transporter like domains"/>
    <property type="match status" value="2"/>
</dbReference>
<dbReference type="KEGG" id="orz:FNH13_09185"/>
<feature type="region of interest" description="Disordered" evidence="6">
    <location>
        <begin position="229"/>
        <end position="262"/>
    </location>
</feature>
<keyword evidence="5 7" id="KW-0472">Membrane</keyword>
<evidence type="ECO:0000256" key="4">
    <source>
        <dbReference type="ARBA" id="ARBA00022989"/>
    </source>
</evidence>
<dbReference type="GO" id="GO:0022857">
    <property type="term" value="F:transmembrane transporter activity"/>
    <property type="evidence" value="ECO:0007669"/>
    <property type="project" value="InterPro"/>
</dbReference>
<dbReference type="AlphaFoldDB" id="A0A516GAE6"/>
<feature type="transmembrane region" description="Helical" evidence="7">
    <location>
        <begin position="425"/>
        <end position="446"/>
    </location>
</feature>
<feature type="transmembrane region" description="Helical" evidence="7">
    <location>
        <begin position="272"/>
        <end position="294"/>
    </location>
</feature>
<dbReference type="SUPFAM" id="SSF103473">
    <property type="entry name" value="MFS general substrate transporter"/>
    <property type="match status" value="1"/>
</dbReference>
<evidence type="ECO:0000256" key="2">
    <source>
        <dbReference type="ARBA" id="ARBA00022448"/>
    </source>
</evidence>
<evidence type="ECO:0000256" key="5">
    <source>
        <dbReference type="ARBA" id="ARBA00023136"/>
    </source>
</evidence>
<dbReference type="GO" id="GO:0005886">
    <property type="term" value="C:plasma membrane"/>
    <property type="evidence" value="ECO:0007669"/>
    <property type="project" value="UniProtKB-SubCell"/>
</dbReference>
<dbReference type="InterPro" id="IPR011701">
    <property type="entry name" value="MFS"/>
</dbReference>
<feature type="transmembrane region" description="Helical" evidence="7">
    <location>
        <begin position="89"/>
        <end position="108"/>
    </location>
</feature>
<comment type="subcellular location">
    <subcellularLocation>
        <location evidence="1">Cell membrane</location>
        <topology evidence="1">Multi-pass membrane protein</topology>
    </subcellularLocation>
</comment>
<reference evidence="9 10" key="1">
    <citation type="submission" date="2019-07" db="EMBL/GenBank/DDBJ databases">
        <title>complete genome sequencing of Ornithinimicrobium sp. H23M54.</title>
        <authorList>
            <person name="Bae J.-W."/>
            <person name="Lee S.-Y."/>
        </authorList>
    </citation>
    <scope>NUCLEOTIDE SEQUENCE [LARGE SCALE GENOMIC DNA]</scope>
    <source>
        <strain evidence="9 10">H23M54</strain>
    </source>
</reference>
<feature type="transmembrane region" description="Helical" evidence="7">
    <location>
        <begin position="60"/>
        <end position="77"/>
    </location>
</feature>
<keyword evidence="2" id="KW-0813">Transport</keyword>
<evidence type="ECO:0000313" key="9">
    <source>
        <dbReference type="EMBL" id="QDO88491.1"/>
    </source>
</evidence>
<gene>
    <name evidence="9" type="ORF">FNH13_09185</name>
</gene>
<dbReference type="InterPro" id="IPR020846">
    <property type="entry name" value="MFS_dom"/>
</dbReference>
<sequence>MATTPDTSQSPATTAGGNRLLILAGGVLVQLAIGAVYAWSTFSKAIQADPSAIELTPVQATLPFTVAIGMIFVGSFLGGRAQDKRGPRIVALVGVTIYSLGIMLASFTRDASDLWMLILGYGVLGGFGLGLAYIVPIAMLQKWFPDKRGLITGIAVGGFGFGAVITSPLAQQMIAGSADYQQYPTKVFLWLGVAYLIAGVLGASVFRNPPEGYTVPSAAAPAAALASDDSADPAAHTVGAQDTRTTSEPAPAARNAAGHDFTPKEALSTPQWYLLTLILTISVSAGISLISIAADTATDVAGFTAAGAATLVGVMGLFNGGGRILWAGISDKIGRMPAFLGILVIQGVALLAIPHAGNAALFYILAAVIYTCYGGAFGTMPSTAGDFFGVKHAGAIYGLMLVGWSIGGIIGPMLISWLVGADGAYVLGYTVVGIMALAGAVLPFIAKPPKHPGTAPATT</sequence>
<dbReference type="PANTHER" id="PTHR43385">
    <property type="entry name" value="RIBOFLAVIN TRANSPORTER RIBJ"/>
    <property type="match status" value="1"/>
</dbReference>
<evidence type="ECO:0000256" key="7">
    <source>
        <dbReference type="SAM" id="Phobius"/>
    </source>
</evidence>
<dbReference type="CDD" id="cd17353">
    <property type="entry name" value="MFS_OFA_like"/>
    <property type="match status" value="1"/>
</dbReference>
<evidence type="ECO:0000259" key="8">
    <source>
        <dbReference type="PROSITE" id="PS50850"/>
    </source>
</evidence>
<dbReference type="InterPro" id="IPR052983">
    <property type="entry name" value="MFS_Riboflavin_Transporter"/>
</dbReference>
<feature type="transmembrane region" description="Helical" evidence="7">
    <location>
        <begin position="362"/>
        <end position="384"/>
    </location>
</feature>
<proteinExistence type="predicted"/>
<organism evidence="9 10">
    <name type="scientific">Ornithinimicrobium ciconiae</name>
    <dbReference type="NCBI Taxonomy" id="2594265"/>
    <lineage>
        <taxon>Bacteria</taxon>
        <taxon>Bacillati</taxon>
        <taxon>Actinomycetota</taxon>
        <taxon>Actinomycetes</taxon>
        <taxon>Micrococcales</taxon>
        <taxon>Ornithinimicrobiaceae</taxon>
        <taxon>Ornithinimicrobium</taxon>
    </lineage>
</organism>
<dbReference type="EMBL" id="CP041616">
    <property type="protein sequence ID" value="QDO88491.1"/>
    <property type="molecule type" value="Genomic_DNA"/>
</dbReference>
<feature type="transmembrane region" description="Helical" evidence="7">
    <location>
        <begin position="187"/>
        <end position="206"/>
    </location>
</feature>
<name>A0A516GAE6_9MICO</name>
<dbReference type="Proteomes" id="UP000315395">
    <property type="component" value="Chromosome"/>
</dbReference>
<accession>A0A516GAE6</accession>
<keyword evidence="4 7" id="KW-1133">Transmembrane helix</keyword>
<dbReference type="Pfam" id="PF07690">
    <property type="entry name" value="MFS_1"/>
    <property type="match status" value="1"/>
</dbReference>
<dbReference type="PROSITE" id="PS50850">
    <property type="entry name" value="MFS"/>
    <property type="match status" value="1"/>
</dbReference>
<feature type="transmembrane region" description="Helical" evidence="7">
    <location>
        <begin position="149"/>
        <end position="167"/>
    </location>
</feature>
<evidence type="ECO:0000256" key="3">
    <source>
        <dbReference type="ARBA" id="ARBA00022692"/>
    </source>
</evidence>